<dbReference type="EMBL" id="JACCBU010000001">
    <property type="protein sequence ID" value="NYE69402.1"/>
    <property type="molecule type" value="Genomic_DNA"/>
</dbReference>
<accession>A0A7Y9I3D4</accession>
<evidence type="ECO:0000313" key="3">
    <source>
        <dbReference type="Proteomes" id="UP000569914"/>
    </source>
</evidence>
<dbReference type="SUPFAM" id="SSF52799">
    <property type="entry name" value="(Phosphotyrosine protein) phosphatases II"/>
    <property type="match status" value="1"/>
</dbReference>
<keyword evidence="3" id="KW-1185">Reference proteome</keyword>
<dbReference type="Proteomes" id="UP000569914">
    <property type="component" value="Unassembled WGS sequence"/>
</dbReference>
<organism evidence="2 3">
    <name type="scientific">Microlunatus parietis</name>
    <dbReference type="NCBI Taxonomy" id="682979"/>
    <lineage>
        <taxon>Bacteria</taxon>
        <taxon>Bacillati</taxon>
        <taxon>Actinomycetota</taxon>
        <taxon>Actinomycetes</taxon>
        <taxon>Propionibacteriales</taxon>
        <taxon>Propionibacteriaceae</taxon>
        <taxon>Microlunatus</taxon>
    </lineage>
</organism>
<dbReference type="InterPro" id="IPR000242">
    <property type="entry name" value="PTP_cat"/>
</dbReference>
<comment type="caution">
    <text evidence="2">The sequence shown here is derived from an EMBL/GenBank/DDBJ whole genome shotgun (WGS) entry which is preliminary data.</text>
</comment>
<dbReference type="Gene3D" id="3.90.190.10">
    <property type="entry name" value="Protein tyrosine phosphatase superfamily"/>
    <property type="match status" value="1"/>
</dbReference>
<dbReference type="InterPro" id="IPR029021">
    <property type="entry name" value="Prot-tyrosine_phosphatase-like"/>
</dbReference>
<protein>
    <submittedName>
        <fullName evidence="2">Protein-tyrosine phosphatase</fullName>
    </submittedName>
</protein>
<dbReference type="InterPro" id="IPR050561">
    <property type="entry name" value="PTP"/>
</dbReference>
<sequence>MQVSQVVVCPQCRTFWPVGGPARCSAPGHDHQRHEVHRHRDIVELPDATRVTAVSFDVTDPYARDRRPDYGVYLDRAWQPPWPHDHLDWPDFGLPTDQEAMITSLRRVLDRARAGERVELGCLGGHGRTGTALAALAVLTGHPAADAVAWTRTTYCPKAIETRAQELFITHRIGVSCGRT</sequence>
<proteinExistence type="predicted"/>
<evidence type="ECO:0000313" key="2">
    <source>
        <dbReference type="EMBL" id="NYE69402.1"/>
    </source>
</evidence>
<name>A0A7Y9I3D4_9ACTN</name>
<dbReference type="RefSeq" id="WP_179748155.1">
    <property type="nucleotide sequence ID" value="NZ_JACCBU010000001.1"/>
</dbReference>
<feature type="domain" description="Tyrosine-protein phosphatase" evidence="1">
    <location>
        <begin position="85"/>
        <end position="140"/>
    </location>
</feature>
<gene>
    <name evidence="2" type="ORF">BKA15_000731</name>
</gene>
<reference evidence="2 3" key="1">
    <citation type="submission" date="2020-07" db="EMBL/GenBank/DDBJ databases">
        <title>Sequencing the genomes of 1000 actinobacteria strains.</title>
        <authorList>
            <person name="Klenk H.-P."/>
        </authorList>
    </citation>
    <scope>NUCLEOTIDE SEQUENCE [LARGE SCALE GENOMIC DNA]</scope>
    <source>
        <strain evidence="2 3">DSM 22083</strain>
    </source>
</reference>
<dbReference type="Pfam" id="PF00102">
    <property type="entry name" value="Y_phosphatase"/>
    <property type="match status" value="1"/>
</dbReference>
<dbReference type="AlphaFoldDB" id="A0A7Y9I3D4"/>
<evidence type="ECO:0000259" key="1">
    <source>
        <dbReference type="Pfam" id="PF00102"/>
    </source>
</evidence>
<dbReference type="GO" id="GO:0004725">
    <property type="term" value="F:protein tyrosine phosphatase activity"/>
    <property type="evidence" value="ECO:0007669"/>
    <property type="project" value="InterPro"/>
</dbReference>
<dbReference type="PANTHER" id="PTHR23339">
    <property type="entry name" value="TYROSINE SPECIFIC PROTEIN PHOSPHATASE AND DUAL SPECIFICITY PROTEIN PHOSPHATASE"/>
    <property type="match status" value="1"/>
</dbReference>